<feature type="region of interest" description="Disordered" evidence="1">
    <location>
        <begin position="83"/>
        <end position="105"/>
    </location>
</feature>
<organism evidence="2 3">
    <name type="scientific">Streptomyces capitiformicae</name>
    <dbReference type="NCBI Taxonomy" id="2014920"/>
    <lineage>
        <taxon>Bacteria</taxon>
        <taxon>Bacillati</taxon>
        <taxon>Actinomycetota</taxon>
        <taxon>Actinomycetes</taxon>
        <taxon>Kitasatosporales</taxon>
        <taxon>Streptomycetaceae</taxon>
        <taxon>Streptomyces</taxon>
    </lineage>
</organism>
<reference evidence="2" key="2">
    <citation type="submission" date="2020-09" db="EMBL/GenBank/DDBJ databases">
        <authorList>
            <person name="Sun Q."/>
            <person name="Zhou Y."/>
        </authorList>
    </citation>
    <scope>NUCLEOTIDE SEQUENCE</scope>
    <source>
        <strain evidence="2">CGMCC 4.7403</strain>
    </source>
</reference>
<evidence type="ECO:0000313" key="2">
    <source>
        <dbReference type="EMBL" id="GHE34560.1"/>
    </source>
</evidence>
<dbReference type="EMBL" id="BNAT01000019">
    <property type="protein sequence ID" value="GHE34560.1"/>
    <property type="molecule type" value="Genomic_DNA"/>
</dbReference>
<sequence>MALSLCADALGTQARALPTSTEIPRYCSNSERELMTVWRKRAYVAFRGVPVSDLALAADLDHLLTSLPMLRSDVMRLVRDGEFLPHSPWRPVGWRERSKTENPQS</sequence>
<comment type="caution">
    <text evidence="2">The sequence shown here is derived from an EMBL/GenBank/DDBJ whole genome shotgun (WGS) entry which is preliminary data.</text>
</comment>
<evidence type="ECO:0000313" key="3">
    <source>
        <dbReference type="Proteomes" id="UP000603227"/>
    </source>
</evidence>
<reference evidence="2" key="1">
    <citation type="journal article" date="2014" name="Int. J. Syst. Evol. Microbiol.">
        <title>Complete genome sequence of Corynebacterium casei LMG S-19264T (=DSM 44701T), isolated from a smear-ripened cheese.</title>
        <authorList>
            <consortium name="US DOE Joint Genome Institute (JGI-PGF)"/>
            <person name="Walter F."/>
            <person name="Albersmeier A."/>
            <person name="Kalinowski J."/>
            <person name="Ruckert C."/>
        </authorList>
    </citation>
    <scope>NUCLEOTIDE SEQUENCE</scope>
    <source>
        <strain evidence="2">CGMCC 4.7403</strain>
    </source>
</reference>
<name>A0A918Z3B3_9ACTN</name>
<accession>A0A918Z3B3</accession>
<dbReference type="AlphaFoldDB" id="A0A918Z3B3"/>
<feature type="compositionally biased region" description="Basic and acidic residues" evidence="1">
    <location>
        <begin position="93"/>
        <end position="105"/>
    </location>
</feature>
<dbReference type="Proteomes" id="UP000603227">
    <property type="component" value="Unassembled WGS sequence"/>
</dbReference>
<keyword evidence="3" id="KW-1185">Reference proteome</keyword>
<proteinExistence type="predicted"/>
<evidence type="ECO:0000256" key="1">
    <source>
        <dbReference type="SAM" id="MobiDB-lite"/>
    </source>
</evidence>
<gene>
    <name evidence="2" type="ORF">GCM10017771_52230</name>
</gene>
<protein>
    <submittedName>
        <fullName evidence="2">Uncharacterized protein</fullName>
    </submittedName>
</protein>